<dbReference type="Proteomes" id="UP000446348">
    <property type="component" value="Unassembled WGS sequence"/>
</dbReference>
<reference evidence="1 2" key="1">
    <citation type="submission" date="2018-08" db="EMBL/GenBank/DDBJ databases">
        <title>Murine metabolic-syndrome-specific gut microbial biobank.</title>
        <authorList>
            <person name="Liu C."/>
        </authorList>
    </citation>
    <scope>NUCLEOTIDE SEQUENCE [LARGE SCALE GENOMIC DNA]</scope>
    <source>
        <strain evidence="1 2">X69</strain>
    </source>
</reference>
<proteinExistence type="predicted"/>
<protein>
    <submittedName>
        <fullName evidence="1">Uncharacterized protein</fullName>
    </submittedName>
</protein>
<sequence length="60" mass="6711">MHGTRRASPDEQYARIQAALLQKIQTNKSLHHCYFLDFTAFIKKAGEQAARQALTPPAGL</sequence>
<dbReference type="EMBL" id="QXWZ01000015">
    <property type="protein sequence ID" value="NBI79088.1"/>
    <property type="molecule type" value="Genomic_DNA"/>
</dbReference>
<accession>A0A845RJI6</accession>
<dbReference type="AlphaFoldDB" id="A0A845RJI6"/>
<gene>
    <name evidence="1" type="ORF">D3Z39_09425</name>
</gene>
<organism evidence="1 2">
    <name type="scientific">Anaerotruncus colihominis</name>
    <dbReference type="NCBI Taxonomy" id="169435"/>
    <lineage>
        <taxon>Bacteria</taxon>
        <taxon>Bacillati</taxon>
        <taxon>Bacillota</taxon>
        <taxon>Clostridia</taxon>
        <taxon>Eubacteriales</taxon>
        <taxon>Oscillospiraceae</taxon>
        <taxon>Anaerotruncus</taxon>
    </lineage>
</organism>
<evidence type="ECO:0000313" key="1">
    <source>
        <dbReference type="EMBL" id="NBI79088.1"/>
    </source>
</evidence>
<evidence type="ECO:0000313" key="2">
    <source>
        <dbReference type="Proteomes" id="UP000446348"/>
    </source>
</evidence>
<comment type="caution">
    <text evidence="1">The sequence shown here is derived from an EMBL/GenBank/DDBJ whole genome shotgun (WGS) entry which is preliminary data.</text>
</comment>
<name>A0A845RJI6_9FIRM</name>